<proteinExistence type="predicted"/>
<evidence type="ECO:0000313" key="1">
    <source>
        <dbReference type="EMBL" id="CAI6341411.1"/>
    </source>
</evidence>
<dbReference type="EMBL" id="CAOQHR010000012">
    <property type="protein sequence ID" value="CAI6341411.1"/>
    <property type="molecule type" value="Genomic_DNA"/>
</dbReference>
<accession>A0A9W4UUY3</accession>
<reference evidence="1" key="1">
    <citation type="submission" date="2023-01" db="EMBL/GenBank/DDBJ databases">
        <authorList>
            <person name="Van Ghelder C."/>
            <person name="Rancurel C."/>
        </authorList>
    </citation>
    <scope>NUCLEOTIDE SEQUENCE</scope>
    <source>
        <strain evidence="1">CNCM I-4278</strain>
    </source>
</reference>
<dbReference type="AlphaFoldDB" id="A0A9W4UUY3"/>
<dbReference type="Proteomes" id="UP001152607">
    <property type="component" value="Unassembled WGS sequence"/>
</dbReference>
<name>A0A9W4UUY3_9PLEO</name>
<sequence>MSTIWWLEFITVFRAQYGHSEDISIHNCASNKHIELYLRIIHLSLSTFYLRPVRSFFTKTQTPLHPFIMKFSIVATSALLATVQAAALPVEPGTPAFPAGLNPGESCTTTSTKGVLGCDDGTGGTFNIVNGQREKRQTLDDLAISADEAVKNFNNIEPGTPVVDGKLNLRAGESCSTTSTKGVLGCDDGTGGTFNIVNGKRQKRQIQTVTVAQAEADFQNLEPGTRISDPSLPLKDGESCTTTSTKGVLACSDVTGATFNIVNGERKFTV</sequence>
<protein>
    <submittedName>
        <fullName evidence="1">Uncharacterized protein</fullName>
    </submittedName>
</protein>
<dbReference type="OrthoDB" id="5239071at2759"/>
<gene>
    <name evidence="1" type="ORF">PDIGIT_LOCUS14608</name>
</gene>
<organism evidence="1 2">
    <name type="scientific">Periconia digitata</name>
    <dbReference type="NCBI Taxonomy" id="1303443"/>
    <lineage>
        <taxon>Eukaryota</taxon>
        <taxon>Fungi</taxon>
        <taxon>Dikarya</taxon>
        <taxon>Ascomycota</taxon>
        <taxon>Pezizomycotina</taxon>
        <taxon>Dothideomycetes</taxon>
        <taxon>Pleosporomycetidae</taxon>
        <taxon>Pleosporales</taxon>
        <taxon>Massarineae</taxon>
        <taxon>Periconiaceae</taxon>
        <taxon>Periconia</taxon>
    </lineage>
</organism>
<comment type="caution">
    <text evidence="1">The sequence shown here is derived from an EMBL/GenBank/DDBJ whole genome shotgun (WGS) entry which is preliminary data.</text>
</comment>
<keyword evidence="2" id="KW-1185">Reference proteome</keyword>
<evidence type="ECO:0000313" key="2">
    <source>
        <dbReference type="Proteomes" id="UP001152607"/>
    </source>
</evidence>